<dbReference type="PANTHER" id="PTHR12855:SF10">
    <property type="entry name" value="DNA METHYLTRANSFERASE 1-ASSOCIATED PROTEIN 1"/>
    <property type="match status" value="1"/>
</dbReference>
<comment type="subcellular location">
    <subcellularLocation>
        <location evidence="1">Nucleus</location>
    </subcellularLocation>
</comment>
<dbReference type="Pfam" id="PF16282">
    <property type="entry name" value="SANT_DAMP1_like"/>
    <property type="match status" value="1"/>
</dbReference>
<feature type="compositionally biased region" description="Low complexity" evidence="6">
    <location>
        <begin position="462"/>
        <end position="507"/>
    </location>
</feature>
<protein>
    <recommendedName>
        <fullName evidence="7">dAMP1 SANT/Myb-like domain-containing protein</fullName>
    </recommendedName>
</protein>
<keyword evidence="3" id="KW-0805">Transcription regulation</keyword>
<dbReference type="PANTHER" id="PTHR12855">
    <property type="entry name" value="DNA METHYLTRANSFERASE 1-ASSOCIATED PROTEIN 1 FAMILY MEMBER"/>
    <property type="match status" value="1"/>
</dbReference>
<evidence type="ECO:0000259" key="7">
    <source>
        <dbReference type="Pfam" id="PF16282"/>
    </source>
</evidence>
<reference evidence="8" key="1">
    <citation type="submission" date="2021-01" db="EMBL/GenBank/DDBJ databases">
        <authorList>
            <person name="Corre E."/>
            <person name="Pelletier E."/>
            <person name="Niang G."/>
            <person name="Scheremetjew M."/>
            <person name="Finn R."/>
            <person name="Kale V."/>
            <person name="Holt S."/>
            <person name="Cochrane G."/>
            <person name="Meng A."/>
            <person name="Brown T."/>
            <person name="Cohen L."/>
        </authorList>
    </citation>
    <scope>NUCLEOTIDE SEQUENCE</scope>
    <source>
        <strain evidence="8">CCAP 955/1</strain>
    </source>
</reference>
<dbReference type="GO" id="GO:0035267">
    <property type="term" value="C:NuA4 histone acetyltransferase complex"/>
    <property type="evidence" value="ECO:0007669"/>
    <property type="project" value="InterPro"/>
</dbReference>
<dbReference type="GO" id="GO:0000812">
    <property type="term" value="C:Swr1 complex"/>
    <property type="evidence" value="ECO:0007669"/>
    <property type="project" value="TreeGrafter"/>
</dbReference>
<dbReference type="EMBL" id="HBIC01061369">
    <property type="protein sequence ID" value="CAE0302655.1"/>
    <property type="molecule type" value="Transcribed_RNA"/>
</dbReference>
<sequence>MRLRTKMSDVADMLGLSAKAGAPSASEEAAKIMGDKAKNLGSKPGKKPKGMSREVFDLLGKDGLVPSVQGNVAVPNFKNKRVNALKGKWVWTHITNSARQNNQPVFFHWIKADQTYSDYPYAAFNSKFSSFEYSDEEYNALLVDGSWSRADTDELVSVCHQFDMRWPVIADRIELSIPRPVEEMQARYYAVRMILKTKREQQLTGTAAVKTEGEVINSGFNLEQERKRRHAQDMLFKKTKEDELEESQLREELKAIDAALKKNKKAKVSQQSAAVDLTAATVVNPTSIGATAASIVASSVDAVSAAGLPGRSILNATAAGGVDASGKVVPTNPASVAAAAASALGPQPGLPALQSSRLFSGIVPPVTLTGGVGEIGITRLDTGMNGAMLSKKMLQKMNLYLRELDIPENPLPTKAVCDLVEQVKHSTVTLLSLHNALGRKEKELQLLLNGADPAVVLKEEAAPAPRSKAAPRSQQGGRRTSASASAATAQQSASIGAAGSTETTASAQKIKQESTGEGGSNVENTAMDVDGPRS</sequence>
<dbReference type="AlphaFoldDB" id="A0A7S3MG62"/>
<proteinExistence type="predicted"/>
<dbReference type="GO" id="GO:0000122">
    <property type="term" value="P:negative regulation of transcription by RNA polymerase II"/>
    <property type="evidence" value="ECO:0007669"/>
    <property type="project" value="TreeGrafter"/>
</dbReference>
<keyword evidence="4" id="KW-0804">Transcription</keyword>
<evidence type="ECO:0000256" key="5">
    <source>
        <dbReference type="ARBA" id="ARBA00023242"/>
    </source>
</evidence>
<keyword evidence="5" id="KW-0539">Nucleus</keyword>
<evidence type="ECO:0000256" key="1">
    <source>
        <dbReference type="ARBA" id="ARBA00004123"/>
    </source>
</evidence>
<dbReference type="GO" id="GO:0003714">
    <property type="term" value="F:transcription corepressor activity"/>
    <property type="evidence" value="ECO:0007669"/>
    <property type="project" value="TreeGrafter"/>
</dbReference>
<dbReference type="InterPro" id="IPR032563">
    <property type="entry name" value="DAMP1_SANT-like"/>
</dbReference>
<feature type="domain" description="DAMP1 SANT/Myb-like" evidence="7">
    <location>
        <begin position="119"/>
        <end position="193"/>
    </location>
</feature>
<keyword evidence="2" id="KW-0156">Chromatin regulator</keyword>
<dbReference type="Gene3D" id="1.10.10.60">
    <property type="entry name" value="Homeodomain-like"/>
    <property type="match status" value="1"/>
</dbReference>
<evidence type="ECO:0000256" key="2">
    <source>
        <dbReference type="ARBA" id="ARBA00022853"/>
    </source>
</evidence>
<feature type="region of interest" description="Disordered" evidence="6">
    <location>
        <begin position="459"/>
        <end position="534"/>
    </location>
</feature>
<evidence type="ECO:0000256" key="4">
    <source>
        <dbReference type="ARBA" id="ARBA00023163"/>
    </source>
</evidence>
<organism evidence="8">
    <name type="scientific">Spumella elongata</name>
    <dbReference type="NCBI Taxonomy" id="89044"/>
    <lineage>
        <taxon>Eukaryota</taxon>
        <taxon>Sar</taxon>
        <taxon>Stramenopiles</taxon>
        <taxon>Ochrophyta</taxon>
        <taxon>Chrysophyceae</taxon>
        <taxon>Chromulinales</taxon>
        <taxon>Chromulinaceae</taxon>
        <taxon>Spumella</taxon>
    </lineage>
</organism>
<accession>A0A7S3MG62</accession>
<gene>
    <name evidence="8" type="ORF">SELO1098_LOCUS31513</name>
</gene>
<evidence type="ECO:0000313" key="8">
    <source>
        <dbReference type="EMBL" id="CAE0302655.1"/>
    </source>
</evidence>
<dbReference type="GO" id="GO:0006338">
    <property type="term" value="P:chromatin remodeling"/>
    <property type="evidence" value="ECO:0007669"/>
    <property type="project" value="InterPro"/>
</dbReference>
<evidence type="ECO:0000256" key="6">
    <source>
        <dbReference type="SAM" id="MobiDB-lite"/>
    </source>
</evidence>
<dbReference type="InterPro" id="IPR027109">
    <property type="entry name" value="Swc4/Dmap1"/>
</dbReference>
<dbReference type="GO" id="GO:0006281">
    <property type="term" value="P:DNA repair"/>
    <property type="evidence" value="ECO:0007669"/>
    <property type="project" value="InterPro"/>
</dbReference>
<evidence type="ECO:0000256" key="3">
    <source>
        <dbReference type="ARBA" id="ARBA00023015"/>
    </source>
</evidence>
<name>A0A7S3MG62_9STRA</name>